<dbReference type="InterPro" id="IPR042619">
    <property type="entry name" value="BBS10"/>
</dbReference>
<feature type="compositionally biased region" description="Basic and acidic residues" evidence="1">
    <location>
        <begin position="409"/>
        <end position="425"/>
    </location>
</feature>
<dbReference type="PANTHER" id="PTHR14667:SF2">
    <property type="entry name" value="BARDET-BIEDL SYNDROME 10 PROTEIN"/>
    <property type="match status" value="1"/>
</dbReference>
<dbReference type="Pfam" id="PF00118">
    <property type="entry name" value="Cpn60_TCP1"/>
    <property type="match status" value="1"/>
</dbReference>
<dbReference type="GO" id="GO:0005524">
    <property type="term" value="F:ATP binding"/>
    <property type="evidence" value="ECO:0007669"/>
    <property type="project" value="InterPro"/>
</dbReference>
<feature type="transmembrane region" description="Helical" evidence="2">
    <location>
        <begin position="307"/>
        <end position="340"/>
    </location>
</feature>
<comment type="caution">
    <text evidence="3">The sequence shown here is derived from an EMBL/GenBank/DDBJ whole genome shotgun (WGS) entry which is preliminary data.</text>
</comment>
<dbReference type="Gene3D" id="3.50.7.10">
    <property type="entry name" value="GroEL"/>
    <property type="match status" value="1"/>
</dbReference>
<dbReference type="GO" id="GO:0051131">
    <property type="term" value="P:chaperone-mediated protein complex assembly"/>
    <property type="evidence" value="ECO:0007669"/>
    <property type="project" value="InterPro"/>
</dbReference>
<sequence length="1254" mass="136351">MWQRSNHDVLCIDLQSAHSLPRPSMLRLDSKLCDEAINAMWQEPRNYDEEQFTMATGGTWLLQCWGPEESGAEGNNAREQQFESGRDQVHSSQMILSKVVWGRRCSLVRRPPPIHSPYTCRDSNHEQSHSTPRPGLGGYLHCLYTLDMPEPQGGAAVVVAAVSGRGVVGDLVVGSGTVEVGAVVMTLVGDAKGGEGDISGDGVITVVNVSVEDIMVEAVVVRDGEDVEGTVVGAVEGEVATVVVSVVLRVVVSGGVEGVEVVKTIVVGGVVDGIVVTNSVVKVVLGGVEVVGVVVVGATVVEEVVVFLVVVVVVVVELVVVMEVVVGLVVVAGGAVTVLLDHVTYANGVGVGGSNTPGKEGSTKAQCLSMPLAVQLYIDPPATTIIMHLQTNPCLQLCKHRGRHLSLRPRPERSRTHSSREDSERKAHRQVNDTSPPSREERTEDVWVTLHPPPPTPVTATCPGCLPTVPHFTYQLSSLHSCRDWLKSTPLMGIFTAPMASCFEKRSKSYTVITSVFPPSSVEQLCFFVYIIFEGLHTDINPMQSSDIQNSAGLMGDAVLMPDAPPLETSVPSLQGAVMPPLERLHLKHVLQTVCALEAVILRSFGPEGGQVLFTRDTGQAMLSRCGTTILTALHLEHPLAKVVVDCVWKHSTATGDGSKTFILFLASLLRMIHKTACTNLHVSHCYGSTDAAEAASARHLAEKLLAFASTDLNDLIVVDVVPYGFCVSLEELSGETQSLSHTSCRSIQTLLSSFFHTRLSHVHCDFISDLTCELLHHWKFKNEQPSFSLQFLNDNFPALHTTVSGLPVKSSRVILGQILHRDFSTPCPQTSNQPVRAVVFTGFLQPKLLYPGDVLEVGCGEGMMEERSIVHFSAWAERSLECIFAKLKSFEVSVLLSAVKQSPAVLALATQAEMCLVECVSEEELVLFAQLSGTTPVLDCWKINLEHVATLNFCRPILLGAHRCVHVTFFDSENKATVKPCNLVICAPGEGQTDQYARAFQDAIHMLLSTWTPMQMTDSTTCGSSCMNPPQKQVIEPGCVIPAGGTFEFLLHHALLQHSHSVSDDKSIGNSVYQLLAKALLSVPRQIYSHNPRLFLQTQTRVMSFLPSRSQHLSFVLKQANNADSIQAESPLEDCKPNLHCCGEFDTPPKDFLSDLGLESVSCKYQLLLAVLQCATNLLRLDMVLCTKTALDKQSHRLKKTSWEGSEDEVEEDQTDTRCHEASMCLVQKNQGQTGFKALRLGVDGNYTKAEMQ</sequence>
<keyword evidence="2" id="KW-0812">Transmembrane</keyword>
<proteinExistence type="predicted"/>
<feature type="region of interest" description="Disordered" evidence="1">
    <location>
        <begin position="406"/>
        <end position="445"/>
    </location>
</feature>
<evidence type="ECO:0000256" key="1">
    <source>
        <dbReference type="SAM" id="MobiDB-lite"/>
    </source>
</evidence>
<dbReference type="InterPro" id="IPR027409">
    <property type="entry name" value="GroEL-like_apical_dom_sf"/>
</dbReference>
<dbReference type="PANTHER" id="PTHR14667">
    <property type="entry name" value="BARDET-BIEDL SYNDROME 10 PROTEIN"/>
    <property type="match status" value="1"/>
</dbReference>
<accession>A0A8S4BEU1</accession>
<evidence type="ECO:0000256" key="2">
    <source>
        <dbReference type="SAM" id="Phobius"/>
    </source>
</evidence>
<keyword evidence="4" id="KW-1185">Reference proteome</keyword>
<dbReference type="InterPro" id="IPR027413">
    <property type="entry name" value="GROEL-like_equatorial_sf"/>
</dbReference>
<dbReference type="Gene3D" id="1.10.560.10">
    <property type="entry name" value="GroEL-like equatorial domain"/>
    <property type="match status" value="1"/>
</dbReference>
<dbReference type="InterPro" id="IPR002423">
    <property type="entry name" value="Cpn60/GroEL/TCP-1"/>
</dbReference>
<dbReference type="OrthoDB" id="9393833at2759"/>
<protein>
    <submittedName>
        <fullName evidence="3">(Atlantic silverside) hypothetical protein</fullName>
    </submittedName>
</protein>
<organism evidence="3 4">
    <name type="scientific">Menidia menidia</name>
    <name type="common">Atlantic silverside</name>
    <dbReference type="NCBI Taxonomy" id="238744"/>
    <lineage>
        <taxon>Eukaryota</taxon>
        <taxon>Metazoa</taxon>
        <taxon>Chordata</taxon>
        <taxon>Craniata</taxon>
        <taxon>Vertebrata</taxon>
        <taxon>Euteleostomi</taxon>
        <taxon>Actinopterygii</taxon>
        <taxon>Neopterygii</taxon>
        <taxon>Teleostei</taxon>
        <taxon>Neoteleostei</taxon>
        <taxon>Acanthomorphata</taxon>
        <taxon>Ovalentaria</taxon>
        <taxon>Atherinomorphae</taxon>
        <taxon>Atheriniformes</taxon>
        <taxon>Atherinopsidae</taxon>
        <taxon>Menidiinae</taxon>
        <taxon>Menidia</taxon>
    </lineage>
</organism>
<feature type="non-terminal residue" evidence="3">
    <location>
        <position position="1"/>
    </location>
</feature>
<evidence type="ECO:0000313" key="4">
    <source>
        <dbReference type="Proteomes" id="UP000677803"/>
    </source>
</evidence>
<dbReference type="AlphaFoldDB" id="A0A8S4BEU1"/>
<keyword evidence="2" id="KW-0472">Membrane</keyword>
<dbReference type="SUPFAM" id="SSF48592">
    <property type="entry name" value="GroEL equatorial domain-like"/>
    <property type="match status" value="1"/>
</dbReference>
<evidence type="ECO:0000313" key="3">
    <source>
        <dbReference type="EMBL" id="CAG5958072.1"/>
    </source>
</evidence>
<name>A0A8S4BEU1_9TELE</name>
<dbReference type="EMBL" id="CAJRST010022223">
    <property type="protein sequence ID" value="CAG5958072.1"/>
    <property type="molecule type" value="Genomic_DNA"/>
</dbReference>
<dbReference type="Proteomes" id="UP000677803">
    <property type="component" value="Unassembled WGS sequence"/>
</dbReference>
<reference evidence="3" key="1">
    <citation type="submission" date="2021-05" db="EMBL/GenBank/DDBJ databases">
        <authorList>
            <person name="Tigano A."/>
        </authorList>
    </citation>
    <scope>NUCLEOTIDE SEQUENCE</scope>
</reference>
<gene>
    <name evidence="3" type="ORF">MMEN_LOCUS14932</name>
</gene>
<dbReference type="InterPro" id="IPR027410">
    <property type="entry name" value="TCP-1-like_intermed_sf"/>
</dbReference>
<dbReference type="Gene3D" id="3.30.260.10">
    <property type="entry name" value="TCP-1-like chaperonin intermediate domain"/>
    <property type="match status" value="1"/>
</dbReference>
<keyword evidence="2" id="KW-1133">Transmembrane helix</keyword>